<dbReference type="PANTHER" id="PTHR35526:SF3">
    <property type="entry name" value="ANTI-SIGMA-F FACTOR RSBW"/>
    <property type="match status" value="1"/>
</dbReference>
<dbReference type="InterPro" id="IPR036890">
    <property type="entry name" value="HATPase_C_sf"/>
</dbReference>
<gene>
    <name evidence="3" type="ORF">JFN87_14295</name>
</gene>
<dbReference type="GO" id="GO:0005524">
    <property type="term" value="F:ATP binding"/>
    <property type="evidence" value="ECO:0007669"/>
    <property type="project" value="UniProtKB-KW"/>
</dbReference>
<reference evidence="3" key="1">
    <citation type="submission" date="2021-03" db="EMBL/GenBank/DDBJ databases">
        <title>Whole genome sequence of Streptomyces bomunensis MMS17-BM035.</title>
        <authorList>
            <person name="Lee J.H."/>
        </authorList>
    </citation>
    <scope>NUCLEOTIDE SEQUENCE</scope>
    <source>
        <strain evidence="3">MMS17-BM035</strain>
    </source>
</reference>
<keyword evidence="3" id="KW-0547">Nucleotide-binding</keyword>
<keyword evidence="1" id="KW-0723">Serine/threonine-protein kinase</keyword>
<keyword evidence="4" id="KW-1185">Reference proteome</keyword>
<name>A0A940RVS4_9ACTN</name>
<comment type="caution">
    <text evidence="3">The sequence shown here is derived from an EMBL/GenBank/DDBJ whole genome shotgun (WGS) entry which is preliminary data.</text>
</comment>
<proteinExistence type="predicted"/>
<accession>A0A940RVS4</accession>
<evidence type="ECO:0000259" key="2">
    <source>
        <dbReference type="Pfam" id="PF13581"/>
    </source>
</evidence>
<dbReference type="GO" id="GO:0004674">
    <property type="term" value="F:protein serine/threonine kinase activity"/>
    <property type="evidence" value="ECO:0007669"/>
    <property type="project" value="UniProtKB-KW"/>
</dbReference>
<feature type="domain" description="Histidine kinase/HSP90-like ATPase" evidence="2">
    <location>
        <begin position="28"/>
        <end position="130"/>
    </location>
</feature>
<dbReference type="AlphaFoldDB" id="A0A940RVS4"/>
<dbReference type="SUPFAM" id="SSF55874">
    <property type="entry name" value="ATPase domain of HSP90 chaperone/DNA topoisomerase II/histidine kinase"/>
    <property type="match status" value="1"/>
</dbReference>
<sequence>MADASEGPSEGGECYRLVLAPSSSAPKLARDFVGLLLRERGRAAFADDARLCVTELVTNAYRHTDTPAIGLDVVMASGATTLYVADDQPWALPVPGRQDLCEVGVGAGPDGDGPGEGGRGMRLVGSLAHAWGMTIHGAHAVGRKHVWCTFVADGGTGVACKWN</sequence>
<evidence type="ECO:0000256" key="1">
    <source>
        <dbReference type="ARBA" id="ARBA00022527"/>
    </source>
</evidence>
<protein>
    <submittedName>
        <fullName evidence="3">ATP-binding protein</fullName>
    </submittedName>
</protein>
<keyword evidence="1" id="KW-0808">Transferase</keyword>
<dbReference type="Pfam" id="PF13581">
    <property type="entry name" value="HATPase_c_2"/>
    <property type="match status" value="1"/>
</dbReference>
<dbReference type="InterPro" id="IPR003594">
    <property type="entry name" value="HATPase_dom"/>
</dbReference>
<evidence type="ECO:0000313" key="3">
    <source>
        <dbReference type="EMBL" id="MBP0458665.1"/>
    </source>
</evidence>
<dbReference type="InterPro" id="IPR050267">
    <property type="entry name" value="Anti-sigma-factor_SerPK"/>
</dbReference>
<evidence type="ECO:0000313" key="4">
    <source>
        <dbReference type="Proteomes" id="UP000670475"/>
    </source>
</evidence>
<keyword evidence="1" id="KW-0418">Kinase</keyword>
<keyword evidence="3" id="KW-0067">ATP-binding</keyword>
<organism evidence="3 4">
    <name type="scientific">Streptomyces montanisoli</name>
    <dbReference type="NCBI Taxonomy" id="2798581"/>
    <lineage>
        <taxon>Bacteria</taxon>
        <taxon>Bacillati</taxon>
        <taxon>Actinomycetota</taxon>
        <taxon>Actinomycetes</taxon>
        <taxon>Kitasatosporales</taxon>
        <taxon>Streptomycetaceae</taxon>
        <taxon>Streptomyces</taxon>
    </lineage>
</organism>
<dbReference type="Gene3D" id="3.30.565.10">
    <property type="entry name" value="Histidine kinase-like ATPase, C-terminal domain"/>
    <property type="match status" value="1"/>
</dbReference>
<dbReference type="RefSeq" id="WP_209340415.1">
    <property type="nucleotide sequence ID" value="NZ_JAGIQL010000048.1"/>
</dbReference>
<dbReference type="PANTHER" id="PTHR35526">
    <property type="entry name" value="ANTI-SIGMA-F FACTOR RSBW-RELATED"/>
    <property type="match status" value="1"/>
</dbReference>
<dbReference type="Proteomes" id="UP000670475">
    <property type="component" value="Unassembled WGS sequence"/>
</dbReference>
<dbReference type="EMBL" id="JAGIQL010000048">
    <property type="protein sequence ID" value="MBP0458665.1"/>
    <property type="molecule type" value="Genomic_DNA"/>
</dbReference>